<keyword evidence="11" id="KW-0472">Membrane</keyword>
<dbReference type="AlphaFoldDB" id="R4WSA4"/>
<keyword evidence="6" id="KW-0679">Respiratory chain</keyword>
<proteinExistence type="evidence at transcript level"/>
<evidence type="ECO:0000256" key="8">
    <source>
        <dbReference type="ARBA" id="ARBA00022946"/>
    </source>
</evidence>
<dbReference type="GO" id="GO:0045271">
    <property type="term" value="C:respiratory chain complex I"/>
    <property type="evidence" value="ECO:0007669"/>
    <property type="project" value="InterPro"/>
</dbReference>
<evidence type="ECO:0000256" key="10">
    <source>
        <dbReference type="ARBA" id="ARBA00023128"/>
    </source>
</evidence>
<evidence type="ECO:0000313" key="12">
    <source>
        <dbReference type="EMBL" id="BAN20792.1"/>
    </source>
</evidence>
<dbReference type="PANTHER" id="PTHR15223">
    <property type="entry name" value="NADH-UBIQUINONE OXIDOREDUCTASE AGGG SUBUNIT"/>
    <property type="match status" value="1"/>
</dbReference>
<evidence type="ECO:0000256" key="5">
    <source>
        <dbReference type="ARBA" id="ARBA00022448"/>
    </source>
</evidence>
<evidence type="ECO:0000256" key="2">
    <source>
        <dbReference type="ARBA" id="ARBA00004443"/>
    </source>
</evidence>
<dbReference type="Pfam" id="PF14813">
    <property type="entry name" value="NADH_B2"/>
    <property type="match status" value="1"/>
</dbReference>
<keyword evidence="5" id="KW-0813">Transport</keyword>
<evidence type="ECO:0000256" key="1">
    <source>
        <dbReference type="ARBA" id="ARBA00003195"/>
    </source>
</evidence>
<sequence>MSLSRGIHLLKKIDSIRKPIYGNIVQSTRNSGGYSYRVASYPPTKFQIIGANALGGFMWWWVLWHLWHEPDHITGEFPWPDTKKWTNEELGIPPDDAD</sequence>
<protein>
    <submittedName>
        <fullName evidence="12">NADH dehydrogenase</fullName>
    </submittedName>
</protein>
<dbReference type="GO" id="GO:0005743">
    <property type="term" value="C:mitochondrial inner membrane"/>
    <property type="evidence" value="ECO:0007669"/>
    <property type="project" value="UniProtKB-SubCell"/>
</dbReference>
<evidence type="ECO:0000256" key="4">
    <source>
        <dbReference type="ARBA" id="ARBA00011533"/>
    </source>
</evidence>
<keyword evidence="9" id="KW-0249">Electron transport</keyword>
<keyword evidence="8" id="KW-0809">Transit peptide</keyword>
<evidence type="ECO:0000256" key="3">
    <source>
        <dbReference type="ARBA" id="ARBA00005923"/>
    </source>
</evidence>
<organism evidence="12">
    <name type="scientific">Riptortus pedestris</name>
    <name type="common">Bean bug</name>
    <dbReference type="NCBI Taxonomy" id="329032"/>
    <lineage>
        <taxon>Eukaryota</taxon>
        <taxon>Metazoa</taxon>
        <taxon>Ecdysozoa</taxon>
        <taxon>Arthropoda</taxon>
        <taxon>Hexapoda</taxon>
        <taxon>Insecta</taxon>
        <taxon>Pterygota</taxon>
        <taxon>Neoptera</taxon>
        <taxon>Paraneoptera</taxon>
        <taxon>Hemiptera</taxon>
        <taxon>Heteroptera</taxon>
        <taxon>Panheteroptera</taxon>
        <taxon>Pentatomomorpha</taxon>
        <taxon>Coreoidea</taxon>
        <taxon>Alydidae</taxon>
        <taxon>Riptortus</taxon>
    </lineage>
</organism>
<evidence type="ECO:0000256" key="11">
    <source>
        <dbReference type="ARBA" id="ARBA00023136"/>
    </source>
</evidence>
<dbReference type="GO" id="GO:0032981">
    <property type="term" value="P:mitochondrial respiratory chain complex I assembly"/>
    <property type="evidence" value="ECO:0007669"/>
    <property type="project" value="TreeGrafter"/>
</dbReference>
<comment type="function">
    <text evidence="1">Accessory subunit of the mitochondrial membrane respiratory chain NADH dehydrogenase (Complex I), that is believed not to be involved in catalysis. Complex I functions in the transfer of electrons from NADH to the respiratory chain. The immediate electron acceptor for the enzyme is believed to be ubiquinone.</text>
</comment>
<keyword evidence="7" id="KW-0999">Mitochondrion inner membrane</keyword>
<dbReference type="PANTHER" id="PTHR15223:SF1">
    <property type="entry name" value="NADH DEHYDROGENASE [UBIQUINONE] 1 BETA SUBCOMPLEX SUBUNIT 2, MITOCHONDRIAL"/>
    <property type="match status" value="1"/>
</dbReference>
<evidence type="ECO:0000256" key="7">
    <source>
        <dbReference type="ARBA" id="ARBA00022792"/>
    </source>
</evidence>
<dbReference type="EMBL" id="AK417577">
    <property type="protein sequence ID" value="BAN20792.1"/>
    <property type="molecule type" value="mRNA"/>
</dbReference>
<comment type="subcellular location">
    <subcellularLocation>
        <location evidence="2">Mitochondrion inner membrane</location>
        <topology evidence="2">Peripheral membrane protein</topology>
        <orientation evidence="2">Matrix side</orientation>
    </subcellularLocation>
</comment>
<keyword evidence="10" id="KW-0496">Mitochondrion</keyword>
<evidence type="ECO:0000256" key="9">
    <source>
        <dbReference type="ARBA" id="ARBA00022982"/>
    </source>
</evidence>
<comment type="similarity">
    <text evidence="3">Belongs to the complex I NDUFB2 subunit family.</text>
</comment>
<dbReference type="InterPro" id="IPR026627">
    <property type="entry name" value="NDUFB2_animal"/>
</dbReference>
<evidence type="ECO:0000256" key="6">
    <source>
        <dbReference type="ARBA" id="ARBA00022660"/>
    </source>
</evidence>
<name>R4WSA4_RIPPE</name>
<reference evidence="12" key="1">
    <citation type="journal article" date="2013" name="PLoS ONE">
        <title>Gene expression in gut symbiotic organ of stinkbug affected by extracellular bacterial symbiont.</title>
        <authorList>
            <person name="Futahashi R."/>
            <person name="Tanaka K."/>
            <person name="Tanahashi M."/>
            <person name="Nikoh N."/>
            <person name="Kikuchi Y."/>
            <person name="Lee B.L."/>
            <person name="Fukatsu T."/>
        </authorList>
    </citation>
    <scope>NUCLEOTIDE SEQUENCE</scope>
    <source>
        <tissue evidence="12">Midgut</tissue>
    </source>
</reference>
<comment type="subunit">
    <text evidence="4">Complex I is composed of 45 different subunits.</text>
</comment>
<accession>R4WSA4</accession>